<dbReference type="InterPro" id="IPR023220">
    <property type="entry name" value="T4SS_VirB5-domain"/>
</dbReference>
<reference evidence="3" key="1">
    <citation type="submission" date="2016-06" db="EMBL/GenBank/DDBJ databases">
        <title>Pandoraea oxalativorans DSM 23570 Genome Sequencing.</title>
        <authorList>
            <person name="Ee R."/>
            <person name="Lim Y.-L."/>
            <person name="Yong D."/>
            <person name="Yin W.-F."/>
            <person name="Chan K.-G."/>
        </authorList>
    </citation>
    <scope>NUCLEOTIDE SEQUENCE</scope>
    <source>
        <strain evidence="3">DSM 23570</strain>
        <plasmid evidence="3">pPO70-2</plasmid>
    </source>
</reference>
<gene>
    <name evidence="3" type="ORF">MB84_29990</name>
</gene>
<dbReference type="AlphaFoldDB" id="A0A0G3IEK8"/>
<evidence type="ECO:0000313" key="4">
    <source>
        <dbReference type="Proteomes" id="UP000035050"/>
    </source>
</evidence>
<evidence type="ECO:0008006" key="5">
    <source>
        <dbReference type="Google" id="ProtNLM"/>
    </source>
</evidence>
<name>A0A0G3IEK8_9BURK</name>
<keyword evidence="4" id="KW-1185">Reference proteome</keyword>
<feature type="coiled-coil region" evidence="1">
    <location>
        <begin position="189"/>
        <end position="216"/>
    </location>
</feature>
<dbReference type="RefSeq" id="WP_052654733.1">
    <property type="nucleotide sequence ID" value="NZ_CP011519.2"/>
</dbReference>
<feature type="chain" id="PRO_5005184702" description="Type VI secretion protein" evidence="2">
    <location>
        <begin position="26"/>
        <end position="222"/>
    </location>
</feature>
<feature type="signal peptide" evidence="2">
    <location>
        <begin position="1"/>
        <end position="25"/>
    </location>
</feature>
<evidence type="ECO:0000256" key="2">
    <source>
        <dbReference type="SAM" id="SignalP"/>
    </source>
</evidence>
<geneLocation type="plasmid" evidence="3 4">
    <name>pPO70-2</name>
</geneLocation>
<dbReference type="SUPFAM" id="SSF101082">
    <property type="entry name" value="Typo IV secretion system protein TraC"/>
    <property type="match status" value="1"/>
</dbReference>
<dbReference type="OrthoDB" id="9780974at2"/>
<dbReference type="Proteomes" id="UP000035050">
    <property type="component" value="Plasmid pPO70-2"/>
</dbReference>
<dbReference type="Pfam" id="PF07996">
    <property type="entry name" value="T4SS"/>
    <property type="match status" value="1"/>
</dbReference>
<evidence type="ECO:0000256" key="1">
    <source>
        <dbReference type="SAM" id="Coils"/>
    </source>
</evidence>
<keyword evidence="2" id="KW-0732">Signal</keyword>
<evidence type="ECO:0000313" key="3">
    <source>
        <dbReference type="EMBL" id="AKK24993.1"/>
    </source>
</evidence>
<dbReference type="KEGG" id="pox:MB84_29990"/>
<dbReference type="EMBL" id="CP011519">
    <property type="protein sequence ID" value="AKK24993.1"/>
    <property type="molecule type" value="Genomic_DNA"/>
</dbReference>
<dbReference type="CDD" id="cd14262">
    <property type="entry name" value="VirB5_like"/>
    <property type="match status" value="1"/>
</dbReference>
<organism evidence="3 4">
    <name type="scientific">Pandoraea oxalativorans</name>
    <dbReference type="NCBI Taxonomy" id="573737"/>
    <lineage>
        <taxon>Bacteria</taxon>
        <taxon>Pseudomonadati</taxon>
        <taxon>Pseudomonadota</taxon>
        <taxon>Betaproteobacteria</taxon>
        <taxon>Burkholderiales</taxon>
        <taxon>Burkholderiaceae</taxon>
        <taxon>Pandoraea</taxon>
    </lineage>
</organism>
<proteinExistence type="predicted"/>
<accession>A0A0G3IEK8</accession>
<sequence>MKNALVAFTVAVSVASLGISAPAIAGGIPTFDEATVLQLQQQFKQLEQQYDTLKSQYAAITGSYGRGQIGLSDALNAASVVPGSWQEVVAQQQSGAFAAKQADYEKLIKTMPQDVFANPQAQDATSYKMSTDAVRAALAGGDTLYSEVQTHLNNLARLSQQIDATTNIKDAQDLQNRISSENGMLQSAMAKLNAMNMNLQANMVNQQNQATAENQQFYQWKK</sequence>
<dbReference type="InterPro" id="IPR014158">
    <property type="entry name" value="T4SS_VirB5"/>
</dbReference>
<dbReference type="PATRIC" id="fig|573737.6.peg.6057"/>
<protein>
    <recommendedName>
        <fullName evidence="5">Type VI secretion protein</fullName>
    </recommendedName>
</protein>
<dbReference type="Gene3D" id="1.20.58.430">
    <property type="entry name" value="Type IV secretion system, VirB5-domain"/>
    <property type="match status" value="1"/>
</dbReference>
<keyword evidence="3" id="KW-0614">Plasmid</keyword>
<keyword evidence="1" id="KW-0175">Coiled coil</keyword>